<evidence type="ECO:0000256" key="3">
    <source>
        <dbReference type="ARBA" id="ARBA00023163"/>
    </source>
</evidence>
<dbReference type="Pfam" id="PF00392">
    <property type="entry name" value="GntR"/>
    <property type="match status" value="1"/>
</dbReference>
<dbReference type="EMBL" id="FOHO01000023">
    <property type="protein sequence ID" value="SEU06883.1"/>
    <property type="molecule type" value="Genomic_DNA"/>
</dbReference>
<dbReference type="Gene3D" id="1.10.10.10">
    <property type="entry name" value="Winged helix-like DNA-binding domain superfamily/Winged helix DNA-binding domain"/>
    <property type="match status" value="1"/>
</dbReference>
<evidence type="ECO:0000313" key="6">
    <source>
        <dbReference type="Proteomes" id="UP000199180"/>
    </source>
</evidence>
<dbReference type="GO" id="GO:0003677">
    <property type="term" value="F:DNA binding"/>
    <property type="evidence" value="ECO:0007669"/>
    <property type="project" value="UniProtKB-KW"/>
</dbReference>
<feature type="domain" description="HTH gntR-type" evidence="4">
    <location>
        <begin position="6"/>
        <end position="73"/>
    </location>
</feature>
<dbReference type="GO" id="GO:0003700">
    <property type="term" value="F:DNA-binding transcription factor activity"/>
    <property type="evidence" value="ECO:0007669"/>
    <property type="project" value="InterPro"/>
</dbReference>
<dbReference type="InterPro" id="IPR000524">
    <property type="entry name" value="Tscrpt_reg_HTH_GntR"/>
</dbReference>
<dbReference type="SUPFAM" id="SSF46785">
    <property type="entry name" value="Winged helix' DNA-binding domain"/>
    <property type="match status" value="1"/>
</dbReference>
<keyword evidence="6" id="KW-1185">Reference proteome</keyword>
<dbReference type="PANTHER" id="PTHR43537">
    <property type="entry name" value="TRANSCRIPTIONAL REGULATOR, GNTR FAMILY"/>
    <property type="match status" value="1"/>
</dbReference>
<dbReference type="OrthoDB" id="8638122at2"/>
<dbReference type="Pfam" id="PF07729">
    <property type="entry name" value="FCD"/>
    <property type="match status" value="1"/>
</dbReference>
<dbReference type="InterPro" id="IPR036390">
    <property type="entry name" value="WH_DNA-bd_sf"/>
</dbReference>
<name>A0A1I0JAT8_9RHOB</name>
<dbReference type="InterPro" id="IPR011711">
    <property type="entry name" value="GntR_C"/>
</dbReference>
<evidence type="ECO:0000256" key="1">
    <source>
        <dbReference type="ARBA" id="ARBA00023015"/>
    </source>
</evidence>
<dbReference type="RefSeq" id="WP_090737987.1">
    <property type="nucleotide sequence ID" value="NZ_FOHO01000023.1"/>
</dbReference>
<dbReference type="SMART" id="SM00345">
    <property type="entry name" value="HTH_GNTR"/>
    <property type="match status" value="1"/>
</dbReference>
<dbReference type="InterPro" id="IPR008920">
    <property type="entry name" value="TF_FadR/GntR_C"/>
</dbReference>
<sequence length="223" mass="25407">MKNGQDPAEIPLYDAILDDIYNGRLAGGQRLKVSEIAERYGTSTSPVREVLRRMQGEGFVEIHPNRGATIRPTDAGSIQNIFEVLQMLEPYFVNWFADYASAELLDELEDIQSRIKLLPHNEQGAFRKLDFQFHEVLCRGHYNHTAAEIWRNLRTTLNVQAARLRISPTRYEAIKEEHDELIKALRANDSARADTVIRKHVDGSFVQMSQQIRALGMSANRSG</sequence>
<evidence type="ECO:0000259" key="4">
    <source>
        <dbReference type="PROSITE" id="PS50949"/>
    </source>
</evidence>
<keyword evidence="3" id="KW-0804">Transcription</keyword>
<dbReference type="PROSITE" id="PS50949">
    <property type="entry name" value="HTH_GNTR"/>
    <property type="match status" value="1"/>
</dbReference>
<dbReference type="STRING" id="364199.SAMN04489858_12327"/>
<accession>A0A1I0JAT8</accession>
<gene>
    <name evidence="5" type="ORF">SAMN04489858_12327</name>
</gene>
<dbReference type="PANTHER" id="PTHR43537:SF24">
    <property type="entry name" value="GLUCONATE OPERON TRANSCRIPTIONAL REPRESSOR"/>
    <property type="match status" value="1"/>
</dbReference>
<keyword evidence="1" id="KW-0805">Transcription regulation</keyword>
<dbReference type="AlphaFoldDB" id="A0A1I0JAT8"/>
<dbReference type="Gene3D" id="1.20.120.530">
    <property type="entry name" value="GntR ligand-binding domain-like"/>
    <property type="match status" value="1"/>
</dbReference>
<organism evidence="5 6">
    <name type="scientific">Paracoccus homiensis</name>
    <dbReference type="NCBI Taxonomy" id="364199"/>
    <lineage>
        <taxon>Bacteria</taxon>
        <taxon>Pseudomonadati</taxon>
        <taxon>Pseudomonadota</taxon>
        <taxon>Alphaproteobacteria</taxon>
        <taxon>Rhodobacterales</taxon>
        <taxon>Paracoccaceae</taxon>
        <taxon>Paracoccus</taxon>
    </lineage>
</organism>
<evidence type="ECO:0000313" key="5">
    <source>
        <dbReference type="EMBL" id="SEU06883.1"/>
    </source>
</evidence>
<dbReference type="InterPro" id="IPR036388">
    <property type="entry name" value="WH-like_DNA-bd_sf"/>
</dbReference>
<dbReference type="SUPFAM" id="SSF48008">
    <property type="entry name" value="GntR ligand-binding domain-like"/>
    <property type="match status" value="1"/>
</dbReference>
<protein>
    <submittedName>
        <fullName evidence="5">DNA-binding transcriptional regulator, GntR family</fullName>
    </submittedName>
</protein>
<evidence type="ECO:0000256" key="2">
    <source>
        <dbReference type="ARBA" id="ARBA00023125"/>
    </source>
</evidence>
<dbReference type="CDD" id="cd07377">
    <property type="entry name" value="WHTH_GntR"/>
    <property type="match status" value="1"/>
</dbReference>
<proteinExistence type="predicted"/>
<dbReference type="SMART" id="SM00895">
    <property type="entry name" value="FCD"/>
    <property type="match status" value="1"/>
</dbReference>
<keyword evidence="2 5" id="KW-0238">DNA-binding</keyword>
<dbReference type="Proteomes" id="UP000199180">
    <property type="component" value="Unassembled WGS sequence"/>
</dbReference>
<reference evidence="5 6" key="1">
    <citation type="submission" date="2016-10" db="EMBL/GenBank/DDBJ databases">
        <authorList>
            <person name="de Groot N.N."/>
        </authorList>
    </citation>
    <scope>NUCLEOTIDE SEQUENCE [LARGE SCALE GENOMIC DNA]</scope>
    <source>
        <strain evidence="5 6">DSM 17862</strain>
    </source>
</reference>